<dbReference type="CDD" id="cd08422">
    <property type="entry name" value="PBP2_CrgA_like"/>
    <property type="match status" value="1"/>
</dbReference>
<evidence type="ECO:0000256" key="2">
    <source>
        <dbReference type="ARBA" id="ARBA00023015"/>
    </source>
</evidence>
<dbReference type="GO" id="GO:0003700">
    <property type="term" value="F:DNA-binding transcription factor activity"/>
    <property type="evidence" value="ECO:0007669"/>
    <property type="project" value="InterPro"/>
</dbReference>
<dbReference type="Pfam" id="PF00126">
    <property type="entry name" value="HTH_1"/>
    <property type="match status" value="1"/>
</dbReference>
<feature type="coiled-coil region" evidence="5">
    <location>
        <begin position="65"/>
        <end position="92"/>
    </location>
</feature>
<dbReference type="PANTHER" id="PTHR30537:SF5">
    <property type="entry name" value="HTH-TYPE TRANSCRIPTIONAL ACTIVATOR TTDR-RELATED"/>
    <property type="match status" value="1"/>
</dbReference>
<dbReference type="Gene3D" id="1.10.10.10">
    <property type="entry name" value="Winged helix-like DNA-binding domain superfamily/Winged helix DNA-binding domain"/>
    <property type="match status" value="1"/>
</dbReference>
<keyword evidence="3 7" id="KW-0238">DNA-binding</keyword>
<dbReference type="EMBL" id="JACHLP010000004">
    <property type="protein sequence ID" value="MBB4843823.1"/>
    <property type="molecule type" value="Genomic_DNA"/>
</dbReference>
<accession>A0A840LAT2</accession>
<feature type="domain" description="HTH lysR-type" evidence="6">
    <location>
        <begin position="1"/>
        <end position="58"/>
    </location>
</feature>
<dbReference type="Gene3D" id="3.40.190.290">
    <property type="match status" value="1"/>
</dbReference>
<keyword evidence="5" id="KW-0175">Coiled coil</keyword>
<dbReference type="InterPro" id="IPR005119">
    <property type="entry name" value="LysR_subst-bd"/>
</dbReference>
<evidence type="ECO:0000256" key="3">
    <source>
        <dbReference type="ARBA" id="ARBA00023125"/>
    </source>
</evidence>
<dbReference type="InterPro" id="IPR000847">
    <property type="entry name" value="LysR_HTH_N"/>
</dbReference>
<protein>
    <submittedName>
        <fullName evidence="7">DNA-binding transcriptional LysR family regulator</fullName>
    </submittedName>
</protein>
<dbReference type="PROSITE" id="PS50931">
    <property type="entry name" value="HTH_LYSR"/>
    <property type="match status" value="1"/>
</dbReference>
<keyword evidence="4" id="KW-0804">Transcription</keyword>
<evidence type="ECO:0000256" key="5">
    <source>
        <dbReference type="SAM" id="Coils"/>
    </source>
</evidence>
<evidence type="ECO:0000259" key="6">
    <source>
        <dbReference type="PROSITE" id="PS50931"/>
    </source>
</evidence>
<name>A0A840LAT2_9BURK</name>
<organism evidence="7 8">
    <name type="scientific">Roseateles oligotrophus</name>
    <dbReference type="NCBI Taxonomy" id="1769250"/>
    <lineage>
        <taxon>Bacteria</taxon>
        <taxon>Pseudomonadati</taxon>
        <taxon>Pseudomonadota</taxon>
        <taxon>Betaproteobacteria</taxon>
        <taxon>Burkholderiales</taxon>
        <taxon>Sphaerotilaceae</taxon>
        <taxon>Roseateles</taxon>
    </lineage>
</organism>
<dbReference type="SUPFAM" id="SSF46785">
    <property type="entry name" value="Winged helix' DNA-binding domain"/>
    <property type="match status" value="1"/>
</dbReference>
<dbReference type="Proteomes" id="UP000562027">
    <property type="component" value="Unassembled WGS sequence"/>
</dbReference>
<comment type="similarity">
    <text evidence="1">Belongs to the LysR transcriptional regulatory family.</text>
</comment>
<evidence type="ECO:0000256" key="4">
    <source>
        <dbReference type="ARBA" id="ARBA00023163"/>
    </source>
</evidence>
<dbReference type="InterPro" id="IPR036388">
    <property type="entry name" value="WH-like_DNA-bd_sf"/>
</dbReference>
<evidence type="ECO:0000313" key="7">
    <source>
        <dbReference type="EMBL" id="MBB4843823.1"/>
    </source>
</evidence>
<dbReference type="InterPro" id="IPR036390">
    <property type="entry name" value="WH_DNA-bd_sf"/>
</dbReference>
<comment type="caution">
    <text evidence="7">The sequence shown here is derived from an EMBL/GenBank/DDBJ whole genome shotgun (WGS) entry which is preliminary data.</text>
</comment>
<evidence type="ECO:0000256" key="1">
    <source>
        <dbReference type="ARBA" id="ARBA00009437"/>
    </source>
</evidence>
<sequence>MDLHQLKVFDAVARAGSFAAAARELDMAPSMVTRAISALEASLGVRLMQRSTRRLALTEAGMAYHERVQKLLEDLQQANDEARASAGELRGKVRLTSSIAFGQAALLPLLPELHRLYPGLELDLLLCDEVLDLRAERVDLALRLGPSVDASLVGLPLAPVRYRVVASPAWLARHGAPGRPGELSRQACLRFDLPGFRSRWVFRQGAGEAETVAVKGWLSLSTAQAVQSAALQGLGPALLSDWLLAPDLAAGRLVDLFPQHEVSSGEAPTHVWLLYASRTHLPGRVRVLVDFLKARLLPRA</sequence>
<keyword evidence="2" id="KW-0805">Transcription regulation</keyword>
<gene>
    <name evidence="7" type="ORF">HNP55_002346</name>
</gene>
<dbReference type="FunFam" id="1.10.10.10:FF:000001">
    <property type="entry name" value="LysR family transcriptional regulator"/>
    <property type="match status" value="1"/>
</dbReference>
<dbReference type="Pfam" id="PF03466">
    <property type="entry name" value="LysR_substrate"/>
    <property type="match status" value="1"/>
</dbReference>
<dbReference type="RefSeq" id="WP_184299434.1">
    <property type="nucleotide sequence ID" value="NZ_JACHLP010000004.1"/>
</dbReference>
<dbReference type="InterPro" id="IPR058163">
    <property type="entry name" value="LysR-type_TF_proteobact-type"/>
</dbReference>
<dbReference type="SUPFAM" id="SSF53850">
    <property type="entry name" value="Periplasmic binding protein-like II"/>
    <property type="match status" value="1"/>
</dbReference>
<dbReference type="PANTHER" id="PTHR30537">
    <property type="entry name" value="HTH-TYPE TRANSCRIPTIONAL REGULATOR"/>
    <property type="match status" value="1"/>
</dbReference>
<evidence type="ECO:0000313" key="8">
    <source>
        <dbReference type="Proteomes" id="UP000562027"/>
    </source>
</evidence>
<dbReference type="AlphaFoldDB" id="A0A840LAT2"/>
<proteinExistence type="inferred from homology"/>
<reference evidence="7 8" key="1">
    <citation type="submission" date="2020-08" db="EMBL/GenBank/DDBJ databases">
        <title>Functional genomics of gut bacteria from endangered species of beetles.</title>
        <authorList>
            <person name="Carlos-Shanley C."/>
        </authorList>
    </citation>
    <scope>NUCLEOTIDE SEQUENCE [LARGE SCALE GENOMIC DNA]</scope>
    <source>
        <strain evidence="7 8">S00239</strain>
    </source>
</reference>
<keyword evidence="8" id="KW-1185">Reference proteome</keyword>
<dbReference type="GO" id="GO:0003677">
    <property type="term" value="F:DNA binding"/>
    <property type="evidence" value="ECO:0007669"/>
    <property type="project" value="UniProtKB-KW"/>
</dbReference>